<feature type="region of interest" description="Disordered" evidence="1">
    <location>
        <begin position="16"/>
        <end position="39"/>
    </location>
</feature>
<reference evidence="3" key="2">
    <citation type="submission" date="2015-01" db="EMBL/GenBank/DDBJ databases">
        <title>Evolutionary Origins and Diversification of the Mycorrhizal Mutualists.</title>
        <authorList>
            <consortium name="DOE Joint Genome Institute"/>
            <consortium name="Mycorrhizal Genomics Consortium"/>
            <person name="Kohler A."/>
            <person name="Kuo A."/>
            <person name="Nagy L.G."/>
            <person name="Floudas D."/>
            <person name="Copeland A."/>
            <person name="Barry K.W."/>
            <person name="Cichocki N."/>
            <person name="Veneault-Fourrey C."/>
            <person name="LaButti K."/>
            <person name="Lindquist E.A."/>
            <person name="Lipzen A."/>
            <person name="Lundell T."/>
            <person name="Morin E."/>
            <person name="Murat C."/>
            <person name="Riley R."/>
            <person name="Ohm R."/>
            <person name="Sun H."/>
            <person name="Tunlid A."/>
            <person name="Henrissat B."/>
            <person name="Grigoriev I.V."/>
            <person name="Hibbett D.S."/>
            <person name="Martin F."/>
        </authorList>
    </citation>
    <scope>NUCLEOTIDE SEQUENCE [LARGE SCALE GENOMIC DNA]</scope>
    <source>
        <strain evidence="3">441</strain>
    </source>
</reference>
<dbReference type="EMBL" id="KN833865">
    <property type="protein sequence ID" value="KIK16173.1"/>
    <property type="molecule type" value="Genomic_DNA"/>
</dbReference>
<gene>
    <name evidence="2" type="ORF">PISMIDRAFT_275956</name>
</gene>
<dbReference type="OrthoDB" id="10359626at2759"/>
<evidence type="ECO:0000313" key="2">
    <source>
        <dbReference type="EMBL" id="KIK16173.1"/>
    </source>
</evidence>
<sequence>MSLSLVKHLFAHSSKSRSLPRSMKSMGGLPRQEADRSSTPCWTGCVYTPTPIEMTPLSVSMTKRLDKVRPRHRESTKLRLAKAVSSCSHWSWMVGNSSPRASQHKACGSAHSFNLPPSLASPKSSRQPAIRGFLSALRLAP</sequence>
<organism evidence="2 3">
    <name type="scientific">Pisolithus microcarpus 441</name>
    <dbReference type="NCBI Taxonomy" id="765257"/>
    <lineage>
        <taxon>Eukaryota</taxon>
        <taxon>Fungi</taxon>
        <taxon>Dikarya</taxon>
        <taxon>Basidiomycota</taxon>
        <taxon>Agaricomycotina</taxon>
        <taxon>Agaricomycetes</taxon>
        <taxon>Agaricomycetidae</taxon>
        <taxon>Boletales</taxon>
        <taxon>Sclerodermatineae</taxon>
        <taxon>Pisolithaceae</taxon>
        <taxon>Pisolithus</taxon>
    </lineage>
</organism>
<accession>A0A0C9Z8H5</accession>
<dbReference type="AlphaFoldDB" id="A0A0C9Z8H5"/>
<protein>
    <submittedName>
        <fullName evidence="2">Uncharacterized protein</fullName>
    </submittedName>
</protein>
<dbReference type="HOGENOM" id="CLU_1826026_0_0_1"/>
<proteinExistence type="predicted"/>
<evidence type="ECO:0000313" key="3">
    <source>
        <dbReference type="Proteomes" id="UP000054018"/>
    </source>
</evidence>
<reference evidence="2 3" key="1">
    <citation type="submission" date="2014-04" db="EMBL/GenBank/DDBJ databases">
        <authorList>
            <consortium name="DOE Joint Genome Institute"/>
            <person name="Kuo A."/>
            <person name="Kohler A."/>
            <person name="Costa M.D."/>
            <person name="Nagy L.G."/>
            <person name="Floudas D."/>
            <person name="Copeland A."/>
            <person name="Barry K.W."/>
            <person name="Cichocki N."/>
            <person name="Veneault-Fourrey C."/>
            <person name="LaButti K."/>
            <person name="Lindquist E.A."/>
            <person name="Lipzen A."/>
            <person name="Lundell T."/>
            <person name="Morin E."/>
            <person name="Murat C."/>
            <person name="Sun H."/>
            <person name="Tunlid A."/>
            <person name="Henrissat B."/>
            <person name="Grigoriev I.V."/>
            <person name="Hibbett D.S."/>
            <person name="Martin F."/>
            <person name="Nordberg H.P."/>
            <person name="Cantor M.N."/>
            <person name="Hua S.X."/>
        </authorList>
    </citation>
    <scope>NUCLEOTIDE SEQUENCE [LARGE SCALE GENOMIC DNA]</scope>
    <source>
        <strain evidence="2 3">441</strain>
    </source>
</reference>
<keyword evidence="3" id="KW-1185">Reference proteome</keyword>
<dbReference type="Proteomes" id="UP000054018">
    <property type="component" value="Unassembled WGS sequence"/>
</dbReference>
<name>A0A0C9Z8H5_9AGAM</name>
<evidence type="ECO:0000256" key="1">
    <source>
        <dbReference type="SAM" id="MobiDB-lite"/>
    </source>
</evidence>